<comment type="caution">
    <text evidence="2">The sequence shown here is derived from an EMBL/GenBank/DDBJ whole genome shotgun (WGS) entry which is preliminary data.</text>
</comment>
<dbReference type="InterPro" id="IPR008910">
    <property type="entry name" value="MSC_TM_helix"/>
</dbReference>
<feature type="transmembrane region" description="Helical" evidence="1">
    <location>
        <begin position="155"/>
        <end position="175"/>
    </location>
</feature>
<dbReference type="AlphaFoldDB" id="A0A1F7GXT9"/>
<evidence type="ECO:0000313" key="3">
    <source>
        <dbReference type="Proteomes" id="UP000177159"/>
    </source>
</evidence>
<evidence type="ECO:0000256" key="1">
    <source>
        <dbReference type="SAM" id="Phobius"/>
    </source>
</evidence>
<dbReference type="EMBL" id="MFZM01000017">
    <property type="protein sequence ID" value="OGK23738.1"/>
    <property type="molecule type" value="Genomic_DNA"/>
</dbReference>
<reference evidence="2 3" key="1">
    <citation type="journal article" date="2016" name="Nat. Commun.">
        <title>Thousands of microbial genomes shed light on interconnected biogeochemical processes in an aquifer system.</title>
        <authorList>
            <person name="Anantharaman K."/>
            <person name="Brown C.T."/>
            <person name="Hug L.A."/>
            <person name="Sharon I."/>
            <person name="Castelle C.J."/>
            <person name="Probst A.J."/>
            <person name="Thomas B.C."/>
            <person name="Singh A."/>
            <person name="Wilkins M.J."/>
            <person name="Karaoz U."/>
            <person name="Brodie E.L."/>
            <person name="Williams K.H."/>
            <person name="Hubbard S.S."/>
            <person name="Banfield J.F."/>
        </authorList>
    </citation>
    <scope>NUCLEOTIDE SEQUENCE [LARGE SCALE GENOMIC DNA]</scope>
</reference>
<sequence>MFLFNSLEIVIESFFTSFLVYLPNLVGGILIFSIGVILSQIVKKLVVTLSNFFRIGTIIKNAKLGNDQDIKIWRDIVVEIIGWAVVLLFLIPASEIWGLPKVTEVLQQLLYYLPNVIVAVVIGFVGLIFSNLAYDLVRHGMKSIDASSARTLAALAKYAIVFFTILVVLDQLGVAQDLIRILFTGIVIMISLAGGLAFGLGGKEIAQEFLEKMRKKV</sequence>
<dbReference type="Pfam" id="PF05552">
    <property type="entry name" value="MS_channel_1st_1"/>
    <property type="match status" value="2"/>
</dbReference>
<dbReference type="Proteomes" id="UP000177159">
    <property type="component" value="Unassembled WGS sequence"/>
</dbReference>
<keyword evidence="1" id="KW-0812">Transmembrane</keyword>
<feature type="transmembrane region" description="Helical" evidence="1">
    <location>
        <begin position="20"/>
        <end position="42"/>
    </location>
</feature>
<protein>
    <submittedName>
        <fullName evidence="2">Uncharacterized protein</fullName>
    </submittedName>
</protein>
<gene>
    <name evidence="2" type="ORF">A3C24_04825</name>
</gene>
<keyword evidence="1" id="KW-1133">Transmembrane helix</keyword>
<dbReference type="Gene3D" id="1.10.287.1260">
    <property type="match status" value="1"/>
</dbReference>
<feature type="transmembrane region" description="Helical" evidence="1">
    <location>
        <begin position="76"/>
        <end position="97"/>
    </location>
</feature>
<keyword evidence="1" id="KW-0472">Membrane</keyword>
<feature type="transmembrane region" description="Helical" evidence="1">
    <location>
        <begin position="181"/>
        <end position="206"/>
    </location>
</feature>
<feature type="transmembrane region" description="Helical" evidence="1">
    <location>
        <begin position="109"/>
        <end position="134"/>
    </location>
</feature>
<evidence type="ECO:0000313" key="2">
    <source>
        <dbReference type="EMBL" id="OGK23738.1"/>
    </source>
</evidence>
<accession>A0A1F7GXT9</accession>
<organism evidence="2 3">
    <name type="scientific">Candidatus Roizmanbacteria bacterium RIFCSPHIGHO2_02_FULL_37_24</name>
    <dbReference type="NCBI Taxonomy" id="1802037"/>
    <lineage>
        <taxon>Bacteria</taxon>
        <taxon>Candidatus Roizmaniibacteriota</taxon>
    </lineage>
</organism>
<proteinExistence type="predicted"/>
<name>A0A1F7GXT9_9BACT</name>